<accession>A0A9R1XIF1</accession>
<dbReference type="GO" id="GO:0008270">
    <property type="term" value="F:zinc ion binding"/>
    <property type="evidence" value="ECO:0007669"/>
    <property type="project" value="UniProtKB-KW"/>
</dbReference>
<keyword evidence="4" id="KW-1185">Reference proteome</keyword>
<proteinExistence type="predicted"/>
<dbReference type="AlphaFoldDB" id="A0A9R1XIF1"/>
<dbReference type="Proteomes" id="UP000235145">
    <property type="component" value="Unassembled WGS sequence"/>
</dbReference>
<dbReference type="InterPro" id="IPR007527">
    <property type="entry name" value="Znf_SWIM"/>
</dbReference>
<protein>
    <recommendedName>
        <fullName evidence="2">SWIM-type domain-containing protein</fullName>
    </recommendedName>
</protein>
<name>A0A9R1XIF1_LACSA</name>
<keyword evidence="1" id="KW-0863">Zinc-finger</keyword>
<dbReference type="EMBL" id="NBSK02000003">
    <property type="protein sequence ID" value="KAJ0215815.1"/>
    <property type="molecule type" value="Genomic_DNA"/>
</dbReference>
<evidence type="ECO:0000256" key="1">
    <source>
        <dbReference type="PROSITE-ProRule" id="PRU00325"/>
    </source>
</evidence>
<dbReference type="PANTHER" id="PTHR47718">
    <property type="entry name" value="OS01G0519700 PROTEIN"/>
    <property type="match status" value="1"/>
</dbReference>
<reference evidence="3 4" key="1">
    <citation type="journal article" date="2017" name="Nat. Commun.">
        <title>Genome assembly with in vitro proximity ligation data and whole-genome triplication in lettuce.</title>
        <authorList>
            <person name="Reyes-Chin-Wo S."/>
            <person name="Wang Z."/>
            <person name="Yang X."/>
            <person name="Kozik A."/>
            <person name="Arikit S."/>
            <person name="Song C."/>
            <person name="Xia L."/>
            <person name="Froenicke L."/>
            <person name="Lavelle D.O."/>
            <person name="Truco M.J."/>
            <person name="Xia R."/>
            <person name="Zhu S."/>
            <person name="Xu C."/>
            <person name="Xu H."/>
            <person name="Xu X."/>
            <person name="Cox K."/>
            <person name="Korf I."/>
            <person name="Meyers B.C."/>
            <person name="Michelmore R.W."/>
        </authorList>
    </citation>
    <scope>NUCLEOTIDE SEQUENCE [LARGE SCALE GENOMIC DNA]</scope>
    <source>
        <strain evidence="4">cv. Salinas</strain>
        <tissue evidence="3">Seedlings</tissue>
    </source>
</reference>
<keyword evidence="1" id="KW-0862">Zinc</keyword>
<feature type="domain" description="SWIM-type" evidence="2">
    <location>
        <begin position="32"/>
        <end position="68"/>
    </location>
</feature>
<dbReference type="PROSITE" id="PS50966">
    <property type="entry name" value="ZF_SWIM"/>
    <property type="match status" value="1"/>
</dbReference>
<evidence type="ECO:0000313" key="4">
    <source>
        <dbReference type="Proteomes" id="UP000235145"/>
    </source>
</evidence>
<sequence length="238" mass="26941">MSHFIDACRASGTLVSVSMVTSIPSYLIIQGLKVSFDAKDETIECECLHFTFFGILCSHAFRVFIDYDISMIPEKYILDRWRKNIFDIGFQKINRKWRVCSTKISNLLQDATSFYEKCIESVIHDKEKLQELVNSLQQLSETCGKDVASRSSSIPIKDVVENIIGVPISTDVKIKIPSGIKTKRSGKRNRIKSAAEKAIAKSLKPKRTCKGCKQLVNHDLRNSPINPSNVLKPFKKQQ</sequence>
<keyword evidence="1" id="KW-0479">Metal-binding</keyword>
<gene>
    <name evidence="3" type="ORF">LSAT_V11C300146200</name>
</gene>
<evidence type="ECO:0000259" key="2">
    <source>
        <dbReference type="PROSITE" id="PS50966"/>
    </source>
</evidence>
<dbReference type="PANTHER" id="PTHR47718:SF12">
    <property type="entry name" value="PROTEIN FAR1-RELATED SEQUENCE"/>
    <property type="match status" value="1"/>
</dbReference>
<organism evidence="3 4">
    <name type="scientific">Lactuca sativa</name>
    <name type="common">Garden lettuce</name>
    <dbReference type="NCBI Taxonomy" id="4236"/>
    <lineage>
        <taxon>Eukaryota</taxon>
        <taxon>Viridiplantae</taxon>
        <taxon>Streptophyta</taxon>
        <taxon>Embryophyta</taxon>
        <taxon>Tracheophyta</taxon>
        <taxon>Spermatophyta</taxon>
        <taxon>Magnoliopsida</taxon>
        <taxon>eudicotyledons</taxon>
        <taxon>Gunneridae</taxon>
        <taxon>Pentapetalae</taxon>
        <taxon>asterids</taxon>
        <taxon>campanulids</taxon>
        <taxon>Asterales</taxon>
        <taxon>Asteraceae</taxon>
        <taxon>Cichorioideae</taxon>
        <taxon>Cichorieae</taxon>
        <taxon>Lactucinae</taxon>
        <taxon>Lactuca</taxon>
    </lineage>
</organism>
<evidence type="ECO:0000313" key="3">
    <source>
        <dbReference type="EMBL" id="KAJ0215815.1"/>
    </source>
</evidence>
<dbReference type="Pfam" id="PF04434">
    <property type="entry name" value="SWIM"/>
    <property type="match status" value="1"/>
</dbReference>
<comment type="caution">
    <text evidence="3">The sequence shown here is derived from an EMBL/GenBank/DDBJ whole genome shotgun (WGS) entry which is preliminary data.</text>
</comment>